<reference evidence="2 3" key="1">
    <citation type="submission" date="2018-06" db="EMBL/GenBank/DDBJ databases">
        <title>Genomic Encyclopedia of Archaeal and Bacterial Type Strains, Phase II (KMG-II): from individual species to whole genera.</title>
        <authorList>
            <person name="Goeker M."/>
        </authorList>
    </citation>
    <scope>NUCLEOTIDE SEQUENCE [LARGE SCALE GENOMIC DNA]</scope>
    <source>
        <strain evidence="2 3">DSM 29821</strain>
    </source>
</reference>
<organism evidence="2 3">
    <name type="scientific">Chitinophaga dinghuensis</name>
    <dbReference type="NCBI Taxonomy" id="1539050"/>
    <lineage>
        <taxon>Bacteria</taxon>
        <taxon>Pseudomonadati</taxon>
        <taxon>Bacteroidota</taxon>
        <taxon>Chitinophagia</taxon>
        <taxon>Chitinophagales</taxon>
        <taxon>Chitinophagaceae</taxon>
        <taxon>Chitinophaga</taxon>
    </lineage>
</organism>
<feature type="signal peptide" evidence="1">
    <location>
        <begin position="1"/>
        <end position="25"/>
    </location>
</feature>
<keyword evidence="3" id="KW-1185">Reference proteome</keyword>
<dbReference type="PROSITE" id="PS51257">
    <property type="entry name" value="PROKAR_LIPOPROTEIN"/>
    <property type="match status" value="1"/>
</dbReference>
<keyword evidence="1" id="KW-0732">Signal</keyword>
<proteinExistence type="predicted"/>
<name>A0A327VPK6_9BACT</name>
<dbReference type="OrthoDB" id="975810at2"/>
<evidence type="ECO:0000313" key="2">
    <source>
        <dbReference type="EMBL" id="RAJ77265.1"/>
    </source>
</evidence>
<accession>A0A327VPK6</accession>
<gene>
    <name evidence="2" type="ORF">CLV59_10731</name>
</gene>
<dbReference type="EMBL" id="QLMA01000007">
    <property type="protein sequence ID" value="RAJ77265.1"/>
    <property type="molecule type" value="Genomic_DNA"/>
</dbReference>
<feature type="chain" id="PRO_5016409606" evidence="1">
    <location>
        <begin position="26"/>
        <end position="489"/>
    </location>
</feature>
<sequence length="489" mass="54239">MKKTFFLNLLAVVCLAISCTKESFNAPTITGVSTDTIVLNIGDKFVLAPSITNLKGNDYKWLVNGKQMAEGQVNYTFDATQPGNFEVVFKINNKGGEDQQSFKILVEKPIVLSIDNQLAVSMCQVLDIVPGVTGPDRSDYDYAWSIGDSVIGRQRNLSFISPVAGTFELKFRATAGKQTVIATRNVTVKAAQYIQNAYMVLEYAPSPAKNFNWAIIGTAEYWKFGDEYKLPYNDFLAKATDIRKNDAGPALVIGSWGGYATFKFDHTVANASGPDMEISAIYSKLDVPAVYVAYDVNKNGKPDDNEWYEIKNDDLGLEDISDYQMTFTYSKTETDSKRIYSYFNWSDNQATPAQGEVVTNKTFTSSMTSDGTFSSRGFFPGLSVTDLTSKQTGLLDGWKNTITRKGKRITCNLTGAPPFLQKLNIDIDLAVDKKGEHVALPGIDFVKVQKVIYPFEQDFINNGGKIVDFNMEEGRMLQVAGILDKRLKN</sequence>
<protein>
    <submittedName>
        <fullName evidence="2">PKD family protein</fullName>
    </submittedName>
</protein>
<evidence type="ECO:0000313" key="3">
    <source>
        <dbReference type="Proteomes" id="UP000249819"/>
    </source>
</evidence>
<dbReference type="Proteomes" id="UP000249819">
    <property type="component" value="Unassembled WGS sequence"/>
</dbReference>
<dbReference type="AlphaFoldDB" id="A0A327VPK6"/>
<comment type="caution">
    <text evidence="2">The sequence shown here is derived from an EMBL/GenBank/DDBJ whole genome shotgun (WGS) entry which is preliminary data.</text>
</comment>
<dbReference type="RefSeq" id="WP_111593875.1">
    <property type="nucleotide sequence ID" value="NZ_QLMA01000007.1"/>
</dbReference>
<evidence type="ECO:0000256" key="1">
    <source>
        <dbReference type="SAM" id="SignalP"/>
    </source>
</evidence>